<accession>A0A168IPK6</accession>
<feature type="compositionally biased region" description="Basic and acidic residues" evidence="1">
    <location>
        <begin position="162"/>
        <end position="171"/>
    </location>
</feature>
<feature type="compositionally biased region" description="Acidic residues" evidence="1">
    <location>
        <begin position="217"/>
        <end position="227"/>
    </location>
</feature>
<feature type="compositionally biased region" description="Basic residues" evidence="1">
    <location>
        <begin position="138"/>
        <end position="149"/>
    </location>
</feature>
<evidence type="ECO:0008006" key="4">
    <source>
        <dbReference type="Google" id="ProtNLM"/>
    </source>
</evidence>
<keyword evidence="3" id="KW-1185">Reference proteome</keyword>
<organism evidence="2 3">
    <name type="scientific">Akanthomyces lecanii RCEF 1005</name>
    <dbReference type="NCBI Taxonomy" id="1081108"/>
    <lineage>
        <taxon>Eukaryota</taxon>
        <taxon>Fungi</taxon>
        <taxon>Dikarya</taxon>
        <taxon>Ascomycota</taxon>
        <taxon>Pezizomycotina</taxon>
        <taxon>Sordariomycetes</taxon>
        <taxon>Hypocreomycetidae</taxon>
        <taxon>Hypocreales</taxon>
        <taxon>Cordycipitaceae</taxon>
        <taxon>Akanthomyces</taxon>
        <taxon>Cordyceps confragosa</taxon>
    </lineage>
</organism>
<evidence type="ECO:0000313" key="2">
    <source>
        <dbReference type="EMBL" id="OAA79511.1"/>
    </source>
</evidence>
<evidence type="ECO:0000313" key="3">
    <source>
        <dbReference type="Proteomes" id="UP000076881"/>
    </source>
</evidence>
<reference evidence="2 3" key="1">
    <citation type="journal article" date="2016" name="Genome Biol. Evol.">
        <title>Divergent and convergent evolution of fungal pathogenicity.</title>
        <authorList>
            <person name="Shang Y."/>
            <person name="Xiao G."/>
            <person name="Zheng P."/>
            <person name="Cen K."/>
            <person name="Zhan S."/>
            <person name="Wang C."/>
        </authorList>
    </citation>
    <scope>NUCLEOTIDE SEQUENCE [LARGE SCALE GENOMIC DNA]</scope>
    <source>
        <strain evidence="2 3">RCEF 1005</strain>
    </source>
</reference>
<dbReference type="Proteomes" id="UP000076881">
    <property type="component" value="Unassembled WGS sequence"/>
</dbReference>
<name>A0A168IPK6_CORDF</name>
<dbReference type="OrthoDB" id="5231339at2759"/>
<protein>
    <recommendedName>
        <fullName evidence="4">Myb-like domain-containing protein</fullName>
    </recommendedName>
</protein>
<gene>
    <name evidence="2" type="ORF">LEL_02997</name>
</gene>
<feature type="region of interest" description="Disordered" evidence="1">
    <location>
        <begin position="84"/>
        <end position="227"/>
    </location>
</feature>
<comment type="caution">
    <text evidence="2">The sequence shown here is derived from an EMBL/GenBank/DDBJ whole genome shotgun (WGS) entry which is preliminary data.</text>
</comment>
<dbReference type="STRING" id="1081108.A0A168IPK6"/>
<proteinExistence type="predicted"/>
<dbReference type="EMBL" id="AZHF01000002">
    <property type="protein sequence ID" value="OAA79511.1"/>
    <property type="molecule type" value="Genomic_DNA"/>
</dbReference>
<sequence>MANTKNDADTPKTSAVKKWSPDAERDLCLAMLMSNNGEIGKVSPDWNTTHSFMIAMGYEFTKDAMNQRWSKTLLKDFRARHKDSEFAASLSSKKTPTKHKKAADAAATAAEAEAATDEALTEEVAAVAAATPPATPTKGRKRAPAKRKAAAGPTKPRGRKPKSAETIKAEEGVEEEPAPAKAAVVKKEPKADVKDEDTEEAAQDQPSPAKKAKAEPKEEDTEMADEA</sequence>
<feature type="compositionally biased region" description="Low complexity" evidence="1">
    <location>
        <begin position="122"/>
        <end position="132"/>
    </location>
</feature>
<dbReference type="AlphaFoldDB" id="A0A168IPK6"/>
<feature type="compositionally biased region" description="Low complexity" evidence="1">
    <location>
        <begin position="104"/>
        <end position="113"/>
    </location>
</feature>
<evidence type="ECO:0000256" key="1">
    <source>
        <dbReference type="SAM" id="MobiDB-lite"/>
    </source>
</evidence>